<gene>
    <name evidence="2" type="ORF">QR685DRAFT_14652</name>
</gene>
<evidence type="ECO:0000313" key="2">
    <source>
        <dbReference type="EMBL" id="KAL0474586.1"/>
    </source>
</evidence>
<sequence>MILSSFISKSTPTPRPHHFALRNLGLVTAPANDKVGLIMRNMAGNKSKADGMRPKGSEKRTSGVQSASTTAETSRFLFKTATATTAKTAPASTPRNPFVLPSAAPSTGPNPSFTTTITTTTEIKTHKPLSKEDYLAQAERRYLASRARADAELRRLYQTRPFAKRAVKRYTQRRSQWAESRRRLQKAGAFLENTMGTFSNAHALNNSRPSASASKPLRKTSPKVSPEPPSAKPPALVQNSFSIGDHPDDDCSKAPSVTSSSDETVKSDTRTVDSLSTNITTPDLSDCDSLVKSATKLTKQKTTSSSAVIASSQTQPDLVTEQPDLKAEKFKITINVEAVASSKESKSSTHKAKEDAVPPTTNGSLTPKKLVDQKGEKKQKSSSDKADGQEIPKEKKPKKHKRDEEVNKEEGASEQQPKAKKSKTSAEPPTCSGAAAMSPASIDKSYKPYPNVPPEIRKELFVIKAEEMLFNPLAYDDLVYDDNRPKSKRPKWRKTGRNTGHNDMMMSGGIGPADLSSPSHKMGKVGANKKNRSDGDDSLSKQVLKKGHNKRVAEEVASLKKSSATAESGSSFGEKREKEFKKNKYGHRDQQGGKNWKHKPNQSGSLAAKFRKHK</sequence>
<feature type="compositionally biased region" description="Polar residues" evidence="1">
    <location>
        <begin position="560"/>
        <end position="571"/>
    </location>
</feature>
<name>A0ABR3DPJ8_NEUIN</name>
<feature type="compositionally biased region" description="Polar residues" evidence="1">
    <location>
        <begin position="272"/>
        <end position="282"/>
    </location>
</feature>
<protein>
    <submittedName>
        <fullName evidence="2">Uncharacterized protein</fullName>
    </submittedName>
</protein>
<feature type="compositionally biased region" description="Basic residues" evidence="1">
    <location>
        <begin position="521"/>
        <end position="530"/>
    </location>
</feature>
<feature type="compositionally biased region" description="Basic and acidic residues" evidence="1">
    <location>
        <begin position="47"/>
        <end position="61"/>
    </location>
</feature>
<dbReference type="Proteomes" id="UP001451303">
    <property type="component" value="Unassembled WGS sequence"/>
</dbReference>
<feature type="compositionally biased region" description="Basic residues" evidence="1">
    <location>
        <begin position="486"/>
        <end position="496"/>
    </location>
</feature>
<feature type="region of interest" description="Disordered" evidence="1">
    <location>
        <begin position="43"/>
        <end position="71"/>
    </location>
</feature>
<dbReference type="EMBL" id="JAVLET010000001">
    <property type="protein sequence ID" value="KAL0474586.1"/>
    <property type="molecule type" value="Genomic_DNA"/>
</dbReference>
<keyword evidence="3" id="KW-1185">Reference proteome</keyword>
<organism evidence="2 3">
    <name type="scientific">Neurospora intermedia</name>
    <dbReference type="NCBI Taxonomy" id="5142"/>
    <lineage>
        <taxon>Eukaryota</taxon>
        <taxon>Fungi</taxon>
        <taxon>Dikarya</taxon>
        <taxon>Ascomycota</taxon>
        <taxon>Pezizomycotina</taxon>
        <taxon>Sordariomycetes</taxon>
        <taxon>Sordariomycetidae</taxon>
        <taxon>Sordariales</taxon>
        <taxon>Sordariaceae</taxon>
        <taxon>Neurospora</taxon>
    </lineage>
</organism>
<feature type="region of interest" description="Disordered" evidence="1">
    <location>
        <begin position="339"/>
        <end position="451"/>
    </location>
</feature>
<feature type="compositionally biased region" description="Polar residues" evidence="1">
    <location>
        <begin position="62"/>
        <end position="71"/>
    </location>
</feature>
<feature type="compositionally biased region" description="Basic and acidic residues" evidence="1">
    <location>
        <begin position="343"/>
        <end position="356"/>
    </location>
</feature>
<reference evidence="2 3" key="1">
    <citation type="submission" date="2023-09" db="EMBL/GenBank/DDBJ databases">
        <title>Multi-omics analysis of a traditional fermented food reveals byproduct-associated fungal strains for waste-to-food upcycling.</title>
        <authorList>
            <consortium name="Lawrence Berkeley National Laboratory"/>
            <person name="Rekdal V.M."/>
            <person name="Villalobos-Escobedo J.M."/>
            <person name="Rodriguez-Valeron N."/>
            <person name="Garcia M.O."/>
            <person name="Vasquez D.P."/>
            <person name="Damayanti I."/>
            <person name="Sorensen P.M."/>
            <person name="Baidoo E.E."/>
            <person name="De Carvalho A.C."/>
            <person name="Riley R."/>
            <person name="Lipzen A."/>
            <person name="He G."/>
            <person name="Yan M."/>
            <person name="Haridas S."/>
            <person name="Daum C."/>
            <person name="Yoshinaga Y."/>
            <person name="Ng V."/>
            <person name="Grigoriev I.V."/>
            <person name="Munk R."/>
            <person name="Nuraida L."/>
            <person name="Wijaya C.H."/>
            <person name="Morales P.-C."/>
            <person name="Keasling J.D."/>
        </authorList>
    </citation>
    <scope>NUCLEOTIDE SEQUENCE [LARGE SCALE GENOMIC DNA]</scope>
    <source>
        <strain evidence="2 3">FGSC 2613</strain>
    </source>
</reference>
<feature type="region of interest" description="Disordered" evidence="1">
    <location>
        <begin position="200"/>
        <end position="282"/>
    </location>
</feature>
<feature type="compositionally biased region" description="Basic and acidic residues" evidence="1">
    <location>
        <begin position="573"/>
        <end position="591"/>
    </location>
</feature>
<feature type="compositionally biased region" description="Basic and acidic residues" evidence="1">
    <location>
        <begin position="402"/>
        <end position="411"/>
    </location>
</feature>
<feature type="region of interest" description="Disordered" evidence="1">
    <location>
        <begin position="479"/>
        <end position="614"/>
    </location>
</feature>
<proteinExistence type="predicted"/>
<feature type="region of interest" description="Disordered" evidence="1">
    <location>
        <begin position="299"/>
        <end position="327"/>
    </location>
</feature>
<evidence type="ECO:0000313" key="3">
    <source>
        <dbReference type="Proteomes" id="UP001451303"/>
    </source>
</evidence>
<comment type="caution">
    <text evidence="2">The sequence shown here is derived from an EMBL/GenBank/DDBJ whole genome shotgun (WGS) entry which is preliminary data.</text>
</comment>
<evidence type="ECO:0000256" key="1">
    <source>
        <dbReference type="SAM" id="MobiDB-lite"/>
    </source>
</evidence>
<feature type="compositionally biased region" description="Polar residues" evidence="1">
    <location>
        <begin position="200"/>
        <end position="213"/>
    </location>
</feature>
<feature type="compositionally biased region" description="Basic and acidic residues" evidence="1">
    <location>
        <begin position="369"/>
        <end position="394"/>
    </location>
</feature>
<feature type="compositionally biased region" description="Polar residues" evidence="1">
    <location>
        <begin position="307"/>
        <end position="317"/>
    </location>
</feature>
<accession>A0ABR3DPJ8</accession>